<gene>
    <name evidence="2" type="ORF">E0L31_14960</name>
</gene>
<protein>
    <submittedName>
        <fullName evidence="2">Uncharacterized protein</fullName>
    </submittedName>
</protein>
<feature type="transmembrane region" description="Helical" evidence="1">
    <location>
        <begin position="46"/>
        <end position="66"/>
    </location>
</feature>
<sequence length="68" mass="7580">MHIILFLVIVLCSVFLLPEGWIVTLVKHGIALSGTGEMAIHHQDLTVLLVKALLSGVMAYVLLRLFRR</sequence>
<organism evidence="2">
    <name type="scientific">Serratia marcescens</name>
    <dbReference type="NCBI Taxonomy" id="615"/>
    <lineage>
        <taxon>Bacteria</taxon>
        <taxon>Pseudomonadati</taxon>
        <taxon>Pseudomonadota</taxon>
        <taxon>Gammaproteobacteria</taxon>
        <taxon>Enterobacterales</taxon>
        <taxon>Yersiniaceae</taxon>
        <taxon>Serratia</taxon>
    </lineage>
</organism>
<proteinExistence type="predicted"/>
<evidence type="ECO:0000313" key="2">
    <source>
        <dbReference type="EMBL" id="TFU96602.1"/>
    </source>
</evidence>
<name>A0A9X8VH04_SERMA</name>
<reference evidence="2" key="1">
    <citation type="submission" date="2019-03" db="EMBL/GenBank/DDBJ databases">
        <title>Serratia marcescens strain N2 draft genome.</title>
        <authorList>
            <person name="Yassin A."/>
            <person name="El-Kenawy N."/>
            <person name="Youssef N.H."/>
        </authorList>
    </citation>
    <scope>NUCLEOTIDE SEQUENCE [LARGE SCALE GENOMIC DNA]</scope>
    <source>
        <strain evidence="2">N2</strain>
    </source>
</reference>
<evidence type="ECO:0000256" key="1">
    <source>
        <dbReference type="SAM" id="Phobius"/>
    </source>
</evidence>
<dbReference type="RefSeq" id="WP_212562705.1">
    <property type="nucleotide sequence ID" value="NZ_SPSG02000010.1"/>
</dbReference>
<keyword evidence="1" id="KW-1133">Transmembrane helix</keyword>
<dbReference type="EMBL" id="SPSG01001934">
    <property type="protein sequence ID" value="TFU96602.1"/>
    <property type="molecule type" value="Genomic_DNA"/>
</dbReference>
<comment type="caution">
    <text evidence="2">The sequence shown here is derived from an EMBL/GenBank/DDBJ whole genome shotgun (WGS) entry which is preliminary data.</text>
</comment>
<dbReference type="AlphaFoldDB" id="A0A9X8VH04"/>
<accession>A0A9X8VH04</accession>
<keyword evidence="1" id="KW-0472">Membrane</keyword>
<keyword evidence="1" id="KW-0812">Transmembrane</keyword>